<gene>
    <name evidence="2" type="ORF">PAHAL_4G334300</name>
</gene>
<sequence length="67" mass="7198">MFHEHPAATVRWLLERPQPSTSESILVRPRWTWSCPVSAATPAAVGRHSSPRLAGKETATYGAGASA</sequence>
<accession>A0A2T8JEW1</accession>
<reference evidence="2" key="1">
    <citation type="submission" date="2018-04" db="EMBL/GenBank/DDBJ databases">
        <title>WGS assembly of Panicum hallii.</title>
        <authorList>
            <person name="Lovell J."/>
            <person name="Jenkins J."/>
            <person name="Lowry D."/>
            <person name="Mamidi S."/>
            <person name="Sreedasyam A."/>
            <person name="Weng X."/>
            <person name="Barry K."/>
            <person name="Bonette J."/>
            <person name="Campitelli B."/>
            <person name="Daum C."/>
            <person name="Gordon S."/>
            <person name="Gould B."/>
            <person name="Lipzen A."/>
            <person name="Macqueen A."/>
            <person name="Palacio-Mejia J."/>
            <person name="Plott C."/>
            <person name="Shakirov E."/>
            <person name="Shu S."/>
            <person name="Yoshinaga Y."/>
            <person name="Zane M."/>
            <person name="Rokhsar D."/>
            <person name="Grimwood J."/>
            <person name="Schmutz J."/>
            <person name="Juenger T."/>
        </authorList>
    </citation>
    <scope>NUCLEOTIDE SEQUENCE [LARGE SCALE GENOMIC DNA]</scope>
    <source>
        <strain evidence="2">FIL2</strain>
    </source>
</reference>
<dbReference type="EMBL" id="CM008049">
    <property type="protein sequence ID" value="PVH48460.1"/>
    <property type="molecule type" value="Genomic_DNA"/>
</dbReference>
<evidence type="ECO:0000313" key="2">
    <source>
        <dbReference type="EMBL" id="PVH48460.1"/>
    </source>
</evidence>
<dbReference type="Gramene" id="PVH48460">
    <property type="protein sequence ID" value="PVH48460"/>
    <property type="gene ID" value="PAHAL_4G334300"/>
</dbReference>
<organism evidence="2">
    <name type="scientific">Panicum hallii</name>
    <dbReference type="NCBI Taxonomy" id="206008"/>
    <lineage>
        <taxon>Eukaryota</taxon>
        <taxon>Viridiplantae</taxon>
        <taxon>Streptophyta</taxon>
        <taxon>Embryophyta</taxon>
        <taxon>Tracheophyta</taxon>
        <taxon>Spermatophyta</taxon>
        <taxon>Magnoliopsida</taxon>
        <taxon>Liliopsida</taxon>
        <taxon>Poales</taxon>
        <taxon>Poaceae</taxon>
        <taxon>PACMAD clade</taxon>
        <taxon>Panicoideae</taxon>
        <taxon>Panicodae</taxon>
        <taxon>Paniceae</taxon>
        <taxon>Panicinae</taxon>
        <taxon>Panicum</taxon>
        <taxon>Panicum sect. Panicum</taxon>
    </lineage>
</organism>
<name>A0A2T8JEW1_9POAL</name>
<dbReference type="Proteomes" id="UP000243499">
    <property type="component" value="Chromosome 4"/>
</dbReference>
<evidence type="ECO:0000256" key="1">
    <source>
        <dbReference type="SAM" id="MobiDB-lite"/>
    </source>
</evidence>
<proteinExistence type="predicted"/>
<dbReference type="AlphaFoldDB" id="A0A2T8JEW1"/>
<protein>
    <submittedName>
        <fullName evidence="2">Uncharacterized protein</fullName>
    </submittedName>
</protein>
<feature type="region of interest" description="Disordered" evidence="1">
    <location>
        <begin position="46"/>
        <end position="67"/>
    </location>
</feature>